<dbReference type="EMBL" id="GGEC01022549">
    <property type="protein sequence ID" value="MBX03033.1"/>
    <property type="molecule type" value="Transcribed_RNA"/>
</dbReference>
<organism evidence="1">
    <name type="scientific">Rhizophora mucronata</name>
    <name type="common">Asiatic mangrove</name>
    <dbReference type="NCBI Taxonomy" id="61149"/>
    <lineage>
        <taxon>Eukaryota</taxon>
        <taxon>Viridiplantae</taxon>
        <taxon>Streptophyta</taxon>
        <taxon>Embryophyta</taxon>
        <taxon>Tracheophyta</taxon>
        <taxon>Spermatophyta</taxon>
        <taxon>Magnoliopsida</taxon>
        <taxon>eudicotyledons</taxon>
        <taxon>Gunneridae</taxon>
        <taxon>Pentapetalae</taxon>
        <taxon>rosids</taxon>
        <taxon>fabids</taxon>
        <taxon>Malpighiales</taxon>
        <taxon>Rhizophoraceae</taxon>
        <taxon>Rhizophora</taxon>
    </lineage>
</organism>
<sequence>MIFVIGSLMLTHPLVIQQSHTPFCAHRLNRLHLPHDFCFDCPTHSLCCPLISLSLSLWL</sequence>
<reference evidence="1" key="1">
    <citation type="submission" date="2018-02" db="EMBL/GenBank/DDBJ databases">
        <title>Rhizophora mucronata_Transcriptome.</title>
        <authorList>
            <person name="Meera S.P."/>
            <person name="Sreeshan A."/>
            <person name="Augustine A."/>
        </authorList>
    </citation>
    <scope>NUCLEOTIDE SEQUENCE</scope>
    <source>
        <tissue evidence="1">Leaf</tissue>
    </source>
</reference>
<name>A0A2P2KBC1_RHIMU</name>
<accession>A0A2P2KBC1</accession>
<dbReference type="AlphaFoldDB" id="A0A2P2KBC1"/>
<protein>
    <submittedName>
        <fullName evidence="1">Uncharacterized protein MANES_06G085100</fullName>
    </submittedName>
</protein>
<evidence type="ECO:0000313" key="1">
    <source>
        <dbReference type="EMBL" id="MBX03033.1"/>
    </source>
</evidence>
<proteinExistence type="predicted"/>